<dbReference type="Proteomes" id="UP000035268">
    <property type="component" value="Chromosome"/>
</dbReference>
<dbReference type="InterPro" id="IPR050088">
    <property type="entry name" value="IspD/TarI_cytidylyltransf_bact"/>
</dbReference>
<dbReference type="EC" id="2.7.7.60" evidence="3"/>
<reference evidence="3 4" key="2">
    <citation type="journal article" date="2016" name="ISME J.">
        <title>Characterization of the first cultured representative of Verrucomicrobia subdivision 5 indicates the proposal of a novel phylum.</title>
        <authorList>
            <person name="Spring S."/>
            <person name="Bunk B."/>
            <person name="Sproer C."/>
            <person name="Schumann P."/>
            <person name="Rohde M."/>
            <person name="Tindall B.J."/>
            <person name="Klenk H.P."/>
        </authorList>
    </citation>
    <scope>NUCLEOTIDE SEQUENCE [LARGE SCALE GENOMIC DNA]</scope>
    <source>
        <strain evidence="3 4">L21-Fru-AB</strain>
    </source>
</reference>
<evidence type="ECO:0000313" key="4">
    <source>
        <dbReference type="Proteomes" id="UP000035268"/>
    </source>
</evidence>
<proteinExistence type="predicted"/>
<name>A0A0G3EM33_9BACT</name>
<dbReference type="GO" id="GO:0050518">
    <property type="term" value="F:2-C-methyl-D-erythritol 4-phosphate cytidylyltransferase activity"/>
    <property type="evidence" value="ECO:0007669"/>
    <property type="project" value="UniProtKB-EC"/>
</dbReference>
<organism evidence="3 4">
    <name type="scientific">Kiritimatiella glycovorans</name>
    <dbReference type="NCBI Taxonomy" id="1307763"/>
    <lineage>
        <taxon>Bacteria</taxon>
        <taxon>Pseudomonadati</taxon>
        <taxon>Kiritimatiellota</taxon>
        <taxon>Kiritimatiellia</taxon>
        <taxon>Kiritimatiellales</taxon>
        <taxon>Kiritimatiellaceae</taxon>
        <taxon>Kiritimatiella</taxon>
    </lineage>
</organism>
<dbReference type="Gene3D" id="3.90.550.10">
    <property type="entry name" value="Spore Coat Polysaccharide Biosynthesis Protein SpsA, Chain A"/>
    <property type="match status" value="1"/>
</dbReference>
<keyword evidence="4" id="KW-1185">Reference proteome</keyword>
<dbReference type="FunFam" id="3.90.550.10:FF:000003">
    <property type="entry name" value="2-C-methyl-D-erythritol 4-phosphate cytidylyltransferase"/>
    <property type="match status" value="1"/>
</dbReference>
<dbReference type="PANTHER" id="PTHR32125:SF4">
    <property type="entry name" value="2-C-METHYL-D-ERYTHRITOL 4-PHOSPHATE CYTIDYLYLTRANSFERASE, CHLOROPLASTIC"/>
    <property type="match status" value="1"/>
</dbReference>
<keyword evidence="2 3" id="KW-0548">Nucleotidyltransferase</keyword>
<gene>
    <name evidence="3" type="primary">ispD2</name>
    <name evidence="3" type="ORF">L21SP4_01990</name>
</gene>
<dbReference type="STRING" id="1307763.L21SP4_01990"/>
<sequence length="208" mass="23535">MNNSTPKQFLYLAGKPVIVHTINRFLRFDPAITVIIVIPEAQIKRWDQIKEEFLSTTELVTTTGGNNRFESVKKGLACLTDEDVVAIHDGVRPMVTMQTIRFCFEKARERGGAIPVLAVHETLRHQTDGKSITVNRNEYYTVQTPQVFITSMIKAAYEQEYSEDFTDDAVVFESAGNRVTLTEGNRENIKITTPTDLILAEALLKHIF</sequence>
<dbReference type="KEGG" id="vbl:L21SP4_01990"/>
<dbReference type="InterPro" id="IPR034683">
    <property type="entry name" value="IspD/TarI"/>
</dbReference>
<dbReference type="PATRIC" id="fig|1609981.3.peg.2068"/>
<evidence type="ECO:0000313" key="3">
    <source>
        <dbReference type="EMBL" id="AKJ65224.1"/>
    </source>
</evidence>
<dbReference type="Pfam" id="PF01128">
    <property type="entry name" value="IspD"/>
    <property type="match status" value="1"/>
</dbReference>
<dbReference type="InterPro" id="IPR029044">
    <property type="entry name" value="Nucleotide-diphossugar_trans"/>
</dbReference>
<dbReference type="SUPFAM" id="SSF53448">
    <property type="entry name" value="Nucleotide-diphospho-sugar transferases"/>
    <property type="match status" value="1"/>
</dbReference>
<dbReference type="AlphaFoldDB" id="A0A0G3EM33"/>
<keyword evidence="1 3" id="KW-0808">Transferase</keyword>
<evidence type="ECO:0000256" key="1">
    <source>
        <dbReference type="ARBA" id="ARBA00022679"/>
    </source>
</evidence>
<protein>
    <submittedName>
        <fullName evidence="3">2-C-methyl-D-erythritol 4-phosphate cytidylyltransferase 2</fullName>
        <ecNumber evidence="3">2.7.7.60</ecNumber>
    </submittedName>
</protein>
<reference evidence="4" key="1">
    <citation type="submission" date="2015-02" db="EMBL/GenBank/DDBJ databases">
        <title>Description and complete genome sequence of the first cultured representative of the subdivision 5 of the Verrucomicrobia phylum.</title>
        <authorList>
            <person name="Spring S."/>
            <person name="Bunk B."/>
            <person name="Sproer C."/>
            <person name="Klenk H.-P."/>
        </authorList>
    </citation>
    <scope>NUCLEOTIDE SEQUENCE [LARGE SCALE GENOMIC DNA]</scope>
    <source>
        <strain evidence="4">L21-Fru-AB</strain>
    </source>
</reference>
<dbReference type="EMBL" id="CP010904">
    <property type="protein sequence ID" value="AKJ65224.1"/>
    <property type="molecule type" value="Genomic_DNA"/>
</dbReference>
<accession>A0A0G3EM33</accession>
<dbReference type="PANTHER" id="PTHR32125">
    <property type="entry name" value="2-C-METHYL-D-ERYTHRITOL 4-PHOSPHATE CYTIDYLYLTRANSFERASE, CHLOROPLASTIC"/>
    <property type="match status" value="1"/>
</dbReference>
<evidence type="ECO:0000256" key="2">
    <source>
        <dbReference type="ARBA" id="ARBA00022695"/>
    </source>
</evidence>
<dbReference type="CDD" id="cd02516">
    <property type="entry name" value="CDP-ME_synthetase"/>
    <property type="match status" value="1"/>
</dbReference>